<protein>
    <submittedName>
        <fullName evidence="6">dTDP-4-amino-4,6-dideoxygalactose transaminase</fullName>
    </submittedName>
</protein>
<evidence type="ECO:0000313" key="6">
    <source>
        <dbReference type="EMBL" id="SER60095.1"/>
    </source>
</evidence>
<evidence type="ECO:0000256" key="3">
    <source>
        <dbReference type="PIRSR" id="PIRSR000390-1"/>
    </source>
</evidence>
<gene>
    <name evidence="6" type="ORF">SAMN05444126_10321</name>
</gene>
<dbReference type="AlphaFoldDB" id="A0A1H9QIT2"/>
<dbReference type="GO" id="GO:0030170">
    <property type="term" value="F:pyridoxal phosphate binding"/>
    <property type="evidence" value="ECO:0007669"/>
    <property type="project" value="TreeGrafter"/>
</dbReference>
<dbReference type="Pfam" id="PF01041">
    <property type="entry name" value="DegT_DnrJ_EryC1"/>
    <property type="match status" value="1"/>
</dbReference>
<reference evidence="7" key="1">
    <citation type="submission" date="2016-10" db="EMBL/GenBank/DDBJ databases">
        <authorList>
            <person name="de Groot N.N."/>
        </authorList>
    </citation>
    <scope>NUCLEOTIDE SEQUENCE [LARGE SCALE GENOMIC DNA]</scope>
    <source>
        <strain evidence="7">10nlg</strain>
    </source>
</reference>
<evidence type="ECO:0000256" key="2">
    <source>
        <dbReference type="ARBA" id="ARBA00037999"/>
    </source>
</evidence>
<feature type="modified residue" description="N6-(pyridoxal phosphate)lysine" evidence="4">
    <location>
        <position position="187"/>
    </location>
</feature>
<name>A0A1H9QIT2_9BACI</name>
<comment type="similarity">
    <text evidence="2 5">Belongs to the DegT/DnrJ/EryC1 family.</text>
</comment>
<evidence type="ECO:0000256" key="1">
    <source>
        <dbReference type="ARBA" id="ARBA00022898"/>
    </source>
</evidence>
<accession>A0A1H9QIT2</accession>
<evidence type="ECO:0000313" key="7">
    <source>
        <dbReference type="Proteomes" id="UP000199318"/>
    </source>
</evidence>
<dbReference type="InterPro" id="IPR015421">
    <property type="entry name" value="PyrdxlP-dep_Trfase_major"/>
</dbReference>
<dbReference type="GO" id="GO:0000271">
    <property type="term" value="P:polysaccharide biosynthetic process"/>
    <property type="evidence" value="ECO:0007669"/>
    <property type="project" value="TreeGrafter"/>
</dbReference>
<organism evidence="6 7">
    <name type="scientific">Salisediminibacterium halotolerans</name>
    <dbReference type="NCBI Taxonomy" id="517425"/>
    <lineage>
        <taxon>Bacteria</taxon>
        <taxon>Bacillati</taxon>
        <taxon>Bacillota</taxon>
        <taxon>Bacilli</taxon>
        <taxon>Bacillales</taxon>
        <taxon>Bacillaceae</taxon>
        <taxon>Salisediminibacterium</taxon>
    </lineage>
</organism>
<keyword evidence="1 4" id="KW-0663">Pyridoxal phosphate</keyword>
<dbReference type="InterPro" id="IPR015424">
    <property type="entry name" value="PyrdxlP-dep_Trfase"/>
</dbReference>
<dbReference type="EMBL" id="FOGV01000003">
    <property type="protein sequence ID" value="SER60095.1"/>
    <property type="molecule type" value="Genomic_DNA"/>
</dbReference>
<dbReference type="Gene3D" id="3.90.1150.10">
    <property type="entry name" value="Aspartate Aminotransferase, domain 1"/>
    <property type="match status" value="1"/>
</dbReference>
<evidence type="ECO:0000256" key="4">
    <source>
        <dbReference type="PIRSR" id="PIRSR000390-2"/>
    </source>
</evidence>
<dbReference type="PANTHER" id="PTHR30244">
    <property type="entry name" value="TRANSAMINASE"/>
    <property type="match status" value="1"/>
</dbReference>
<dbReference type="STRING" id="1464123.SAMN05444126_10321"/>
<dbReference type="PANTHER" id="PTHR30244:SF9">
    <property type="entry name" value="PROTEIN RV3402C"/>
    <property type="match status" value="1"/>
</dbReference>
<dbReference type="Gene3D" id="3.40.640.10">
    <property type="entry name" value="Type I PLP-dependent aspartate aminotransferase-like (Major domain)"/>
    <property type="match status" value="1"/>
</dbReference>
<evidence type="ECO:0000256" key="5">
    <source>
        <dbReference type="RuleBase" id="RU004508"/>
    </source>
</evidence>
<dbReference type="GO" id="GO:0008483">
    <property type="term" value="F:transaminase activity"/>
    <property type="evidence" value="ECO:0007669"/>
    <property type="project" value="TreeGrafter"/>
</dbReference>
<feature type="active site" description="Proton acceptor" evidence="3">
    <location>
        <position position="187"/>
    </location>
</feature>
<dbReference type="PIRSF" id="PIRSF000390">
    <property type="entry name" value="PLP_StrS"/>
    <property type="match status" value="1"/>
</dbReference>
<dbReference type="CDD" id="cd00616">
    <property type="entry name" value="AHBA_syn"/>
    <property type="match status" value="1"/>
</dbReference>
<sequence length="372" mass="40227">MQTKEKPLMVTKPLTPAPEHVAARIAEVTASGQLTNNGPQHQKLEAELAAYLGVKDLTLFANGTLALILGLKALGLKGEVITTPFTFPATVQAIEWAGLTPVFADVDPVTFNLDPAKIEAKITEKTSAIVPVHVYGNPCDTAAITAIARDHDLRVAYDGAHAFGMTIDGRPSGSFGDLTMFSFHATKLFHTVEGGALSFNRPGLKTTADQLKNFGLAAPEQVAMSGMNAKMNDVQAAFGREVLPLVAAERAERQRIKAIYDEFFAGVRGIRTITAREGEAASYQYYVIEIGGSFGVSRDELQRELEAEQIFTRKYFYPVCTAFPWYEGKPGTRTADVPAAAAAAEQVLALPFYGAMTDADAKRVAEAIRRRQ</sequence>
<keyword evidence="7" id="KW-1185">Reference proteome</keyword>
<dbReference type="InterPro" id="IPR015422">
    <property type="entry name" value="PyrdxlP-dep_Trfase_small"/>
</dbReference>
<dbReference type="RefSeq" id="WP_177169606.1">
    <property type="nucleotide sequence ID" value="NZ_FOGV01000003.1"/>
</dbReference>
<comment type="caution">
    <text evidence="6">The sequence shown here is derived from an EMBL/GenBank/DDBJ whole genome shotgun (WGS) entry which is preliminary data.</text>
</comment>
<dbReference type="Proteomes" id="UP000199318">
    <property type="component" value="Unassembled WGS sequence"/>
</dbReference>
<dbReference type="SUPFAM" id="SSF53383">
    <property type="entry name" value="PLP-dependent transferases"/>
    <property type="match status" value="1"/>
</dbReference>
<proteinExistence type="inferred from homology"/>
<dbReference type="InterPro" id="IPR000653">
    <property type="entry name" value="DegT/StrS_aminotransferase"/>
</dbReference>